<protein>
    <submittedName>
        <fullName evidence="2">Fatty acid synthase</fullName>
    </submittedName>
</protein>
<evidence type="ECO:0000259" key="1">
    <source>
        <dbReference type="Pfam" id="PF00550"/>
    </source>
</evidence>
<evidence type="ECO:0000313" key="2">
    <source>
        <dbReference type="EMBL" id="EFN83320.1"/>
    </source>
</evidence>
<dbReference type="OrthoDB" id="7554300at2759"/>
<gene>
    <name evidence="2" type="ORF">EAI_11989</name>
</gene>
<dbReference type="InParanoid" id="E2BLV4"/>
<sequence length="155" mass="16962">MKTVGLRTSLSQIGMDSIMAVEIKQTLEKEFNVYLMTQDIKTVTSEKLHDMTDKDKCFEKAEVLNSMGIKFLIHLVSSSDIVPDICLEMTTRNKAGRKQIFLLPGVEGCGSIFNSLASKIKGLVTCLQHGANNIPTSESILQSAVSLLLVSINAI</sequence>
<dbReference type="InterPro" id="IPR036736">
    <property type="entry name" value="ACP-like_sf"/>
</dbReference>
<accession>E2BLV4</accession>
<dbReference type="AlphaFoldDB" id="E2BLV4"/>
<dbReference type="InterPro" id="IPR009081">
    <property type="entry name" value="PP-bd_ACP"/>
</dbReference>
<dbReference type="OMA" id="RECDIFF"/>
<dbReference type="Gene3D" id="1.10.1200.10">
    <property type="entry name" value="ACP-like"/>
    <property type="match status" value="1"/>
</dbReference>
<dbReference type="Proteomes" id="UP000008237">
    <property type="component" value="Unassembled WGS sequence"/>
</dbReference>
<organism evidence="3">
    <name type="scientific">Harpegnathos saltator</name>
    <name type="common">Jerdon's jumping ant</name>
    <dbReference type="NCBI Taxonomy" id="610380"/>
    <lineage>
        <taxon>Eukaryota</taxon>
        <taxon>Metazoa</taxon>
        <taxon>Ecdysozoa</taxon>
        <taxon>Arthropoda</taxon>
        <taxon>Hexapoda</taxon>
        <taxon>Insecta</taxon>
        <taxon>Pterygota</taxon>
        <taxon>Neoptera</taxon>
        <taxon>Endopterygota</taxon>
        <taxon>Hymenoptera</taxon>
        <taxon>Apocrita</taxon>
        <taxon>Aculeata</taxon>
        <taxon>Formicoidea</taxon>
        <taxon>Formicidae</taxon>
        <taxon>Ponerinae</taxon>
        <taxon>Ponerini</taxon>
        <taxon>Harpegnathos</taxon>
    </lineage>
</organism>
<dbReference type="EMBL" id="GL449042">
    <property type="protein sequence ID" value="EFN83320.1"/>
    <property type="molecule type" value="Genomic_DNA"/>
</dbReference>
<evidence type="ECO:0000313" key="3">
    <source>
        <dbReference type="Proteomes" id="UP000008237"/>
    </source>
</evidence>
<name>E2BLV4_HARSA</name>
<feature type="domain" description="Carrier" evidence="1">
    <location>
        <begin position="4"/>
        <end position="39"/>
    </location>
</feature>
<keyword evidence="3" id="KW-1185">Reference proteome</keyword>
<dbReference type="STRING" id="610380.E2BLV4"/>
<dbReference type="Pfam" id="PF00550">
    <property type="entry name" value="PP-binding"/>
    <property type="match status" value="1"/>
</dbReference>
<dbReference type="SUPFAM" id="SSF47336">
    <property type="entry name" value="ACP-like"/>
    <property type="match status" value="1"/>
</dbReference>
<proteinExistence type="predicted"/>
<reference evidence="2 3" key="1">
    <citation type="journal article" date="2010" name="Science">
        <title>Genomic comparison of the ants Camponotus floridanus and Harpegnathos saltator.</title>
        <authorList>
            <person name="Bonasio R."/>
            <person name="Zhang G."/>
            <person name="Ye C."/>
            <person name="Mutti N.S."/>
            <person name="Fang X."/>
            <person name="Qin N."/>
            <person name="Donahue G."/>
            <person name="Yang P."/>
            <person name="Li Q."/>
            <person name="Li C."/>
            <person name="Zhang P."/>
            <person name="Huang Z."/>
            <person name="Berger S.L."/>
            <person name="Reinberg D."/>
            <person name="Wang J."/>
            <person name="Liebig J."/>
        </authorList>
    </citation>
    <scope>NUCLEOTIDE SEQUENCE [LARGE SCALE GENOMIC DNA]</scope>
    <source>
        <strain evidence="2 3">R22 G/1</strain>
    </source>
</reference>